<dbReference type="AlphaFoldDB" id="A0A1F4UIM2"/>
<dbReference type="GO" id="GO:0003676">
    <property type="term" value="F:nucleic acid binding"/>
    <property type="evidence" value="ECO:0007669"/>
    <property type="project" value="InterPro"/>
</dbReference>
<accession>A0A1F4UIM2</accession>
<reference evidence="2 3" key="1">
    <citation type="journal article" date="2016" name="Nat. Commun.">
        <title>Thousands of microbial genomes shed light on interconnected biogeochemical processes in an aquifer system.</title>
        <authorList>
            <person name="Anantharaman K."/>
            <person name="Brown C.T."/>
            <person name="Hug L.A."/>
            <person name="Sharon I."/>
            <person name="Castelle C.J."/>
            <person name="Probst A.J."/>
            <person name="Thomas B.C."/>
            <person name="Singh A."/>
            <person name="Wilkins M.J."/>
            <person name="Karaoz U."/>
            <person name="Brodie E.L."/>
            <person name="Williams K.H."/>
            <person name="Hubbard S.S."/>
            <person name="Banfield J.F."/>
        </authorList>
    </citation>
    <scope>NUCLEOTIDE SEQUENCE [LARGE SCALE GENOMIC DNA]</scope>
</reference>
<evidence type="ECO:0000313" key="3">
    <source>
        <dbReference type="Proteomes" id="UP000176583"/>
    </source>
</evidence>
<feature type="domain" description="HNH nuclease" evidence="1">
    <location>
        <begin position="38"/>
        <end position="82"/>
    </location>
</feature>
<dbReference type="CDD" id="cd00085">
    <property type="entry name" value="HNHc"/>
    <property type="match status" value="1"/>
</dbReference>
<comment type="caution">
    <text evidence="2">The sequence shown here is derived from an EMBL/GenBank/DDBJ whole genome shotgun (WGS) entry which is preliminary data.</text>
</comment>
<dbReference type="GO" id="GO:0008270">
    <property type="term" value="F:zinc ion binding"/>
    <property type="evidence" value="ECO:0007669"/>
    <property type="project" value="InterPro"/>
</dbReference>
<name>A0A1F4UIM2_UNCKA</name>
<dbReference type="EMBL" id="MEUW01000010">
    <property type="protein sequence ID" value="OGC44767.1"/>
    <property type="molecule type" value="Genomic_DNA"/>
</dbReference>
<organism evidence="2 3">
    <name type="scientific">candidate division WWE3 bacterium RBG_19FT_COMBO_53_11</name>
    <dbReference type="NCBI Taxonomy" id="1802613"/>
    <lineage>
        <taxon>Bacteria</taxon>
        <taxon>Katanobacteria</taxon>
    </lineage>
</organism>
<dbReference type="GO" id="GO:0004519">
    <property type="term" value="F:endonuclease activity"/>
    <property type="evidence" value="ECO:0007669"/>
    <property type="project" value="InterPro"/>
</dbReference>
<dbReference type="SMART" id="SM00507">
    <property type="entry name" value="HNHc"/>
    <property type="match status" value="1"/>
</dbReference>
<dbReference type="Proteomes" id="UP000176583">
    <property type="component" value="Unassembled WGS sequence"/>
</dbReference>
<sequence>MTDKQIAEDLGVTPEVIKYYRMNYSLWKNRKGTSKQKHKADGMRIYGKNCEVCNLPITELHHIKPKSDKPDDWAILCPTCHSIITRKIVTVRTRNELKTELKPYVKNLYKTIGF</sequence>
<proteinExistence type="predicted"/>
<dbReference type="InterPro" id="IPR003615">
    <property type="entry name" value="HNH_nuc"/>
</dbReference>
<dbReference type="Pfam" id="PF01844">
    <property type="entry name" value="HNH"/>
    <property type="match status" value="1"/>
</dbReference>
<protein>
    <recommendedName>
        <fullName evidence="1">HNH nuclease domain-containing protein</fullName>
    </recommendedName>
</protein>
<evidence type="ECO:0000259" key="1">
    <source>
        <dbReference type="SMART" id="SM00507"/>
    </source>
</evidence>
<dbReference type="InterPro" id="IPR002711">
    <property type="entry name" value="HNH"/>
</dbReference>
<evidence type="ECO:0000313" key="2">
    <source>
        <dbReference type="EMBL" id="OGC44767.1"/>
    </source>
</evidence>
<gene>
    <name evidence="2" type="ORF">A2V54_01710</name>
</gene>